<organism evidence="1">
    <name type="scientific">hydrothermal vent metagenome</name>
    <dbReference type="NCBI Taxonomy" id="652676"/>
    <lineage>
        <taxon>unclassified sequences</taxon>
        <taxon>metagenomes</taxon>
        <taxon>ecological metagenomes</taxon>
    </lineage>
</organism>
<sequence length="215" mass="24569">MKKFNLLKEIIIVDQKDLLKAINSQQEFGITLNGDITFKPDKHILIYKGKYVPKTAPLSPPTQSTIVQDLLGDDYKTAQSEGKIGIKAAKAFRKIAKINYEKALYDDTSADGVFEFADKKLEEIGWYADEFGITYRELIELLEEKAKGVLLCIEQEKPSYQFSGLGFVDNIDEAYELLYSFAQKRIKEKIENDPLFSKEKLTKDEKEAANYFKAL</sequence>
<evidence type="ECO:0000313" key="1">
    <source>
        <dbReference type="EMBL" id="SFV58395.1"/>
    </source>
</evidence>
<accession>A0A1W1BY25</accession>
<name>A0A1W1BY25_9ZZZZ</name>
<dbReference type="AlphaFoldDB" id="A0A1W1BY25"/>
<reference evidence="1" key="1">
    <citation type="submission" date="2016-10" db="EMBL/GenBank/DDBJ databases">
        <authorList>
            <person name="de Groot N.N."/>
        </authorList>
    </citation>
    <scope>NUCLEOTIDE SEQUENCE</scope>
</reference>
<gene>
    <name evidence="1" type="ORF">MNB_SM-7-1338</name>
</gene>
<dbReference type="EMBL" id="FPHB01000042">
    <property type="protein sequence ID" value="SFV58395.1"/>
    <property type="molecule type" value="Genomic_DNA"/>
</dbReference>
<proteinExistence type="predicted"/>
<protein>
    <submittedName>
        <fullName evidence="1">Uncharacterized protein</fullName>
    </submittedName>
</protein>